<dbReference type="PROSITE" id="PS00108">
    <property type="entry name" value="PROTEIN_KINASE_ST"/>
    <property type="match status" value="1"/>
</dbReference>
<feature type="binding site" evidence="5">
    <location>
        <position position="48"/>
    </location>
    <ligand>
        <name>ATP</name>
        <dbReference type="ChEBI" id="CHEBI:30616"/>
    </ligand>
</feature>
<dbReference type="GO" id="GO:0005524">
    <property type="term" value="F:ATP binding"/>
    <property type="evidence" value="ECO:0007669"/>
    <property type="project" value="UniProtKB-UniRule"/>
</dbReference>
<evidence type="ECO:0000256" key="3">
    <source>
        <dbReference type="ARBA" id="ARBA00022777"/>
    </source>
</evidence>
<dbReference type="Pfam" id="PF00069">
    <property type="entry name" value="Pkinase"/>
    <property type="match status" value="1"/>
</dbReference>
<dbReference type="GO" id="GO:0004674">
    <property type="term" value="F:protein serine/threonine kinase activity"/>
    <property type="evidence" value="ECO:0007669"/>
    <property type="project" value="TreeGrafter"/>
</dbReference>
<evidence type="ECO:0000256" key="7">
    <source>
        <dbReference type="SAM" id="Phobius"/>
    </source>
</evidence>
<keyword evidence="7" id="KW-1133">Transmembrane helix</keyword>
<dbReference type="PANTHER" id="PTHR43289">
    <property type="entry name" value="MITOGEN-ACTIVATED PROTEIN KINASE KINASE KINASE 20-RELATED"/>
    <property type="match status" value="1"/>
</dbReference>
<evidence type="ECO:0000256" key="4">
    <source>
        <dbReference type="ARBA" id="ARBA00022840"/>
    </source>
</evidence>
<evidence type="ECO:0000313" key="9">
    <source>
        <dbReference type="EMBL" id="SBW26180.1"/>
    </source>
</evidence>
<keyword evidence="7" id="KW-0812">Transmembrane</keyword>
<proteinExistence type="predicted"/>
<dbReference type="PROSITE" id="PS00107">
    <property type="entry name" value="PROTEIN_KINASE_ATP"/>
    <property type="match status" value="1"/>
</dbReference>
<evidence type="ECO:0000256" key="5">
    <source>
        <dbReference type="PROSITE-ProRule" id="PRU10141"/>
    </source>
</evidence>
<keyword evidence="4 5" id="KW-0067">ATP-binding</keyword>
<dbReference type="PANTHER" id="PTHR43289:SF34">
    <property type="entry name" value="SERINE_THREONINE-PROTEIN KINASE YBDM-RELATED"/>
    <property type="match status" value="1"/>
</dbReference>
<dbReference type="SUPFAM" id="SSF56112">
    <property type="entry name" value="Protein kinase-like (PK-like)"/>
    <property type="match status" value="1"/>
</dbReference>
<dbReference type="Proteomes" id="UP000199013">
    <property type="component" value="Unassembled WGS sequence"/>
</dbReference>
<name>A0A1C3P8Q7_9ACTN</name>
<dbReference type="Gene3D" id="3.30.200.20">
    <property type="entry name" value="Phosphorylase Kinase, domain 1"/>
    <property type="match status" value="1"/>
</dbReference>
<dbReference type="SMART" id="SM00220">
    <property type="entry name" value="S_TKc"/>
    <property type="match status" value="1"/>
</dbReference>
<dbReference type="InterPro" id="IPR000719">
    <property type="entry name" value="Prot_kinase_dom"/>
</dbReference>
<feature type="region of interest" description="Disordered" evidence="6">
    <location>
        <begin position="272"/>
        <end position="371"/>
    </location>
</feature>
<dbReference type="Gene3D" id="1.10.510.10">
    <property type="entry name" value="Transferase(Phosphotransferase) domain 1"/>
    <property type="match status" value="1"/>
</dbReference>
<protein>
    <recommendedName>
        <fullName evidence="8">Protein kinase domain-containing protein</fullName>
    </recommendedName>
</protein>
<dbReference type="InterPro" id="IPR008271">
    <property type="entry name" value="Ser/Thr_kinase_AS"/>
</dbReference>
<dbReference type="CDD" id="cd14014">
    <property type="entry name" value="STKc_PknB_like"/>
    <property type="match status" value="1"/>
</dbReference>
<feature type="compositionally biased region" description="Gly residues" evidence="6">
    <location>
        <begin position="302"/>
        <end position="311"/>
    </location>
</feature>
<feature type="compositionally biased region" description="Low complexity" evidence="6">
    <location>
        <begin position="336"/>
        <end position="350"/>
    </location>
</feature>
<keyword evidence="10" id="KW-1185">Reference proteome</keyword>
<evidence type="ECO:0000256" key="2">
    <source>
        <dbReference type="ARBA" id="ARBA00022741"/>
    </source>
</evidence>
<accession>A0A1C3P8Q7</accession>
<feature type="domain" description="Protein kinase" evidence="8">
    <location>
        <begin position="20"/>
        <end position="277"/>
    </location>
</feature>
<gene>
    <name evidence="9" type="ORF">FDG2_4810</name>
</gene>
<reference evidence="10" key="1">
    <citation type="submission" date="2016-02" db="EMBL/GenBank/DDBJ databases">
        <authorList>
            <person name="Wibberg D."/>
        </authorList>
    </citation>
    <scope>NUCLEOTIDE SEQUENCE [LARGE SCALE GENOMIC DNA]</scope>
</reference>
<dbReference type="PROSITE" id="PS50011">
    <property type="entry name" value="PROTEIN_KINASE_DOM"/>
    <property type="match status" value="1"/>
</dbReference>
<keyword evidence="3" id="KW-0418">Kinase</keyword>
<feature type="transmembrane region" description="Helical" evidence="7">
    <location>
        <begin position="405"/>
        <end position="425"/>
    </location>
</feature>
<keyword evidence="2 5" id="KW-0547">Nucleotide-binding</keyword>
<keyword evidence="1" id="KW-0808">Transferase</keyword>
<evidence type="ECO:0000256" key="1">
    <source>
        <dbReference type="ARBA" id="ARBA00022679"/>
    </source>
</evidence>
<evidence type="ECO:0000259" key="8">
    <source>
        <dbReference type="PROSITE" id="PS50011"/>
    </source>
</evidence>
<dbReference type="EMBL" id="FLUV01002020">
    <property type="protein sequence ID" value="SBW26180.1"/>
    <property type="molecule type" value="Genomic_DNA"/>
</dbReference>
<dbReference type="AlphaFoldDB" id="A0A1C3P8Q7"/>
<evidence type="ECO:0000256" key="6">
    <source>
        <dbReference type="SAM" id="MobiDB-lite"/>
    </source>
</evidence>
<dbReference type="InterPro" id="IPR017441">
    <property type="entry name" value="Protein_kinase_ATP_BS"/>
</dbReference>
<evidence type="ECO:0000313" key="10">
    <source>
        <dbReference type="Proteomes" id="UP000199013"/>
    </source>
</evidence>
<dbReference type="InterPro" id="IPR011009">
    <property type="entry name" value="Kinase-like_dom_sf"/>
</dbReference>
<organism evidence="9 10">
    <name type="scientific">Candidatus Protofrankia californiensis</name>
    <dbReference type="NCBI Taxonomy" id="1839754"/>
    <lineage>
        <taxon>Bacteria</taxon>
        <taxon>Bacillati</taxon>
        <taxon>Actinomycetota</taxon>
        <taxon>Actinomycetes</taxon>
        <taxon>Frankiales</taxon>
        <taxon>Frankiaceae</taxon>
        <taxon>Protofrankia</taxon>
    </lineage>
</organism>
<sequence>MAGGAVRPLGDADPRRIGPYALEGLLGHGGMGRVYLGRTPDGRPVAVKVISADLALEPEYRARFRREADLARRVARFCTAEVLDANVDGPTPYLVTEYLDGPTLWSAVKSDGPMGPADVERIAVAVAAALTAIHSAELVHRDLKPGNVLLSSLGPRVIDFGIARALDATTVLTDRTGAVGTPSFMAPEQAVSSSVTAAADIFAWGGLVLFAATGRLPFGNGEKLTVLYRVVHDQPDFTDLDGPLRTIVEEAMRKDPSDRPSAQELLARMVGDQHRAQGSGNGSAPLLGMVVSGVPSRPEGADGSGKSGGTGLVSRQEIVVAARISEPRPGSPLPFAEASRAPRAPRAGSSPEDDPAVVHRPAVRSQTRPMEKMPEAAGVEMMTAQVSSIEDAVSPTRRGPIRARLTAGTAGLIVLAAVGIGLGLMSADHRLVGRPASPDIHASPTSSVHTQAPEQAWRDVLVSLDNARSSAFARADEAGLLDVDALDSTAHTRDLTLMRQMVAKGGRASGLRREIIDLAVWESGSEKTVLRITYRLPPYTFVDAAGTVLAQQPGYDRQESDVTLVKTDRGWRVALSVDPAG</sequence>
<keyword evidence="7" id="KW-0472">Membrane</keyword>